<evidence type="ECO:0000256" key="3">
    <source>
        <dbReference type="ARBA" id="ARBA00022475"/>
    </source>
</evidence>
<comment type="subcellular location">
    <subcellularLocation>
        <location evidence="1">Cell membrane</location>
        <topology evidence="1">Multi-pass membrane protein</topology>
    </subcellularLocation>
</comment>
<dbReference type="InterPro" id="IPR020846">
    <property type="entry name" value="MFS_dom"/>
</dbReference>
<feature type="transmembrane region" description="Helical" evidence="7">
    <location>
        <begin position="271"/>
        <end position="289"/>
    </location>
</feature>
<dbReference type="SUPFAM" id="SSF103473">
    <property type="entry name" value="MFS general substrate transporter"/>
    <property type="match status" value="1"/>
</dbReference>
<evidence type="ECO:0000256" key="7">
    <source>
        <dbReference type="SAM" id="Phobius"/>
    </source>
</evidence>
<gene>
    <name evidence="9" type="ORF">NFC73_06945</name>
</gene>
<feature type="domain" description="Major facilitator superfamily (MFS) profile" evidence="8">
    <location>
        <begin position="1"/>
        <end position="383"/>
    </location>
</feature>
<protein>
    <submittedName>
        <fullName evidence="9">MFS transporter</fullName>
    </submittedName>
</protein>
<dbReference type="PANTHER" id="PTHR23517:SF13">
    <property type="entry name" value="MAJOR FACILITATOR SUPERFAMILY MFS_1"/>
    <property type="match status" value="1"/>
</dbReference>
<evidence type="ECO:0000313" key="10">
    <source>
        <dbReference type="Proteomes" id="UP001524318"/>
    </source>
</evidence>
<keyword evidence="4 7" id="KW-0812">Transmembrane</keyword>
<evidence type="ECO:0000256" key="6">
    <source>
        <dbReference type="ARBA" id="ARBA00023136"/>
    </source>
</evidence>
<feature type="transmembrane region" description="Helical" evidence="7">
    <location>
        <begin position="127"/>
        <end position="151"/>
    </location>
</feature>
<keyword evidence="2" id="KW-0813">Transport</keyword>
<evidence type="ECO:0000313" key="9">
    <source>
        <dbReference type="EMBL" id="MCP8999469.1"/>
    </source>
</evidence>
<feature type="transmembrane region" description="Helical" evidence="7">
    <location>
        <begin position="357"/>
        <end position="378"/>
    </location>
</feature>
<feature type="transmembrane region" description="Helical" evidence="7">
    <location>
        <begin position="35"/>
        <end position="56"/>
    </location>
</feature>
<feature type="transmembrane region" description="Helical" evidence="7">
    <location>
        <begin position="93"/>
        <end position="115"/>
    </location>
</feature>
<dbReference type="Gene3D" id="1.20.1250.20">
    <property type="entry name" value="MFS general substrate transporter like domains"/>
    <property type="match status" value="1"/>
</dbReference>
<evidence type="ECO:0000259" key="8">
    <source>
        <dbReference type="PROSITE" id="PS50850"/>
    </source>
</evidence>
<sequence>MAFAGNAVTFISLYLAAGAPTPLLAFYQQQWHFPAAVLTLAFAVYAIGFLAAMLTVGSLSDHVGRRPVLIGALLVQLVATLMFLVAPDIAWVIAARVVQGLATGAATSAFTAALAELAPPTRKRLGSFLGSVGMTAGLAVGALLAGFAIQFTAEANTVIFAVLTIVTVLGIVVAALSPESVTRAPGAIRSLIPRVSVPPAARREFVAAAPVIAAIWMLAGLSLGLAPTIVRSAFHLNSGLVNGLSGFISPATAAVAAVAFGLLSPRRGMTVGIYASIAGTIGVVTGVLAGSLALMIAGLVITGIGFGAAFSGSLRLIMPLAGPQQRAGIVAAIYVVAYVAFGLPVIIAGQLAGPLGLIPTVVAYGAATVVLALISLVAQLRISRRAQA</sequence>
<evidence type="ECO:0000256" key="2">
    <source>
        <dbReference type="ARBA" id="ARBA00022448"/>
    </source>
</evidence>
<evidence type="ECO:0000256" key="4">
    <source>
        <dbReference type="ARBA" id="ARBA00022692"/>
    </source>
</evidence>
<dbReference type="InterPro" id="IPR050171">
    <property type="entry name" value="MFS_Transporters"/>
</dbReference>
<keyword evidence="6 7" id="KW-0472">Membrane</keyword>
<comment type="caution">
    <text evidence="9">The sequence shown here is derived from an EMBL/GenBank/DDBJ whole genome shotgun (WGS) entry which is preliminary data.</text>
</comment>
<keyword evidence="5 7" id="KW-1133">Transmembrane helix</keyword>
<proteinExistence type="predicted"/>
<dbReference type="InterPro" id="IPR036259">
    <property type="entry name" value="MFS_trans_sf"/>
</dbReference>
<evidence type="ECO:0000256" key="5">
    <source>
        <dbReference type="ARBA" id="ARBA00022989"/>
    </source>
</evidence>
<dbReference type="PROSITE" id="PS50850">
    <property type="entry name" value="MFS"/>
    <property type="match status" value="1"/>
</dbReference>
<dbReference type="Pfam" id="PF07690">
    <property type="entry name" value="MFS_1"/>
    <property type="match status" value="1"/>
</dbReference>
<organism evidence="9 10">
    <name type="scientific">Pseudarthrobacter humi</name>
    <dbReference type="NCBI Taxonomy" id="2952523"/>
    <lineage>
        <taxon>Bacteria</taxon>
        <taxon>Bacillati</taxon>
        <taxon>Actinomycetota</taxon>
        <taxon>Actinomycetes</taxon>
        <taxon>Micrococcales</taxon>
        <taxon>Micrococcaceae</taxon>
        <taxon>Pseudarthrobacter</taxon>
    </lineage>
</organism>
<keyword evidence="3" id="KW-1003">Cell membrane</keyword>
<keyword evidence="10" id="KW-1185">Reference proteome</keyword>
<feature type="transmembrane region" description="Helical" evidence="7">
    <location>
        <begin position="157"/>
        <end position="176"/>
    </location>
</feature>
<feature type="transmembrane region" description="Helical" evidence="7">
    <location>
        <begin position="205"/>
        <end position="226"/>
    </location>
</feature>
<dbReference type="PANTHER" id="PTHR23517">
    <property type="entry name" value="RESISTANCE PROTEIN MDTM, PUTATIVE-RELATED-RELATED"/>
    <property type="match status" value="1"/>
</dbReference>
<accession>A0ABT1LLZ1</accession>
<feature type="transmembrane region" description="Helical" evidence="7">
    <location>
        <begin position="246"/>
        <end position="264"/>
    </location>
</feature>
<dbReference type="EMBL" id="JANCLV010000003">
    <property type="protein sequence ID" value="MCP8999469.1"/>
    <property type="molecule type" value="Genomic_DNA"/>
</dbReference>
<feature type="transmembrane region" description="Helical" evidence="7">
    <location>
        <begin position="68"/>
        <end position="87"/>
    </location>
</feature>
<dbReference type="Proteomes" id="UP001524318">
    <property type="component" value="Unassembled WGS sequence"/>
</dbReference>
<name>A0ABT1LLZ1_9MICC</name>
<reference evidence="9 10" key="1">
    <citation type="submission" date="2022-06" db="EMBL/GenBank/DDBJ databases">
        <title>Pseudarthrobacter sp. strain RMG13 Genome sequencing and assembly.</title>
        <authorList>
            <person name="Kim I."/>
        </authorList>
    </citation>
    <scope>NUCLEOTIDE SEQUENCE [LARGE SCALE GENOMIC DNA]</scope>
    <source>
        <strain evidence="9 10">RMG13</strain>
    </source>
</reference>
<evidence type="ECO:0000256" key="1">
    <source>
        <dbReference type="ARBA" id="ARBA00004651"/>
    </source>
</evidence>
<dbReference type="InterPro" id="IPR011701">
    <property type="entry name" value="MFS"/>
</dbReference>
<feature type="transmembrane region" description="Helical" evidence="7">
    <location>
        <begin position="295"/>
        <end position="317"/>
    </location>
</feature>
<feature type="transmembrane region" description="Helical" evidence="7">
    <location>
        <begin position="329"/>
        <end position="351"/>
    </location>
</feature>